<accession>A0A7E4UUZ4</accession>
<name>A0A7E4UUZ4_PANRE</name>
<organism evidence="1 2">
    <name type="scientific">Panagrellus redivivus</name>
    <name type="common">Microworm</name>
    <dbReference type="NCBI Taxonomy" id="6233"/>
    <lineage>
        <taxon>Eukaryota</taxon>
        <taxon>Metazoa</taxon>
        <taxon>Ecdysozoa</taxon>
        <taxon>Nematoda</taxon>
        <taxon>Chromadorea</taxon>
        <taxon>Rhabditida</taxon>
        <taxon>Tylenchina</taxon>
        <taxon>Panagrolaimomorpha</taxon>
        <taxon>Panagrolaimoidea</taxon>
        <taxon>Panagrolaimidae</taxon>
        <taxon>Panagrellus</taxon>
    </lineage>
</organism>
<reference evidence="1" key="1">
    <citation type="journal article" date="2013" name="Genetics">
        <title>The draft genome and transcriptome of Panagrellus redivivus are shaped by the harsh demands of a free-living lifestyle.</title>
        <authorList>
            <person name="Srinivasan J."/>
            <person name="Dillman A.R."/>
            <person name="Macchietto M.G."/>
            <person name="Heikkinen L."/>
            <person name="Lakso M."/>
            <person name="Fracchia K.M."/>
            <person name="Antoshechkin I."/>
            <person name="Mortazavi A."/>
            <person name="Wong G."/>
            <person name="Sternberg P.W."/>
        </authorList>
    </citation>
    <scope>NUCLEOTIDE SEQUENCE [LARGE SCALE GENOMIC DNA]</scope>
    <source>
        <strain evidence="1">MT8872</strain>
    </source>
</reference>
<keyword evidence="1" id="KW-1185">Reference proteome</keyword>
<proteinExistence type="predicted"/>
<sequence>MSTTVPLKWLPTDVCARKGEPCKWYQNTFTLRFFHITETMDMHRRTADEVIITNSDEGYPAHKLLIPLKDDPTQQYEYIFGVTPRSNLVNKPSIVYNCAANEDCTAGVTVDADPLENKYMEYGEHFDNCATQLLPDVPSQTVRFFNGAPHIPVPQERVAAFGKAKRQIYLRPLSQHQTEPAMYHKFIDYKKPLFDHTEYNCEKCNSTVAVFAKEDHTIELFEQYIHKNDCAIILPAELQPTELTNGVSK</sequence>
<dbReference type="Proteomes" id="UP000492821">
    <property type="component" value="Unassembled WGS sequence"/>
</dbReference>
<evidence type="ECO:0000313" key="1">
    <source>
        <dbReference type="Proteomes" id="UP000492821"/>
    </source>
</evidence>
<dbReference type="WBParaSite" id="Pan_g13041.t1">
    <property type="protein sequence ID" value="Pan_g13041.t1"/>
    <property type="gene ID" value="Pan_g13041"/>
</dbReference>
<evidence type="ECO:0000313" key="2">
    <source>
        <dbReference type="WBParaSite" id="Pan_g13041.t1"/>
    </source>
</evidence>
<reference evidence="2" key="2">
    <citation type="submission" date="2020-10" db="UniProtKB">
        <authorList>
            <consortium name="WormBaseParasite"/>
        </authorList>
    </citation>
    <scope>IDENTIFICATION</scope>
</reference>
<dbReference type="AlphaFoldDB" id="A0A7E4UUZ4"/>
<protein>
    <submittedName>
        <fullName evidence="2">Major sperm protein</fullName>
    </submittedName>
</protein>